<dbReference type="EMBL" id="HBEK01020869">
    <property type="protein sequence ID" value="CAD8401376.1"/>
    <property type="molecule type" value="Transcribed_RNA"/>
</dbReference>
<gene>
    <name evidence="2" type="ORF">RMAR0315_LOCUS11380</name>
</gene>
<protein>
    <recommendedName>
        <fullName evidence="3">Secreted protein</fullName>
    </recommendedName>
</protein>
<organism evidence="2">
    <name type="scientific">Rhodosorus marinus</name>
    <dbReference type="NCBI Taxonomy" id="101924"/>
    <lineage>
        <taxon>Eukaryota</taxon>
        <taxon>Rhodophyta</taxon>
        <taxon>Stylonematophyceae</taxon>
        <taxon>Stylonematales</taxon>
        <taxon>Stylonemataceae</taxon>
        <taxon>Rhodosorus</taxon>
    </lineage>
</organism>
<accession>A0A7S0BRI3</accession>
<keyword evidence="1" id="KW-0732">Signal</keyword>
<reference evidence="2" key="1">
    <citation type="submission" date="2021-01" db="EMBL/GenBank/DDBJ databases">
        <authorList>
            <person name="Corre E."/>
            <person name="Pelletier E."/>
            <person name="Niang G."/>
            <person name="Scheremetjew M."/>
            <person name="Finn R."/>
            <person name="Kale V."/>
            <person name="Holt S."/>
            <person name="Cochrane G."/>
            <person name="Meng A."/>
            <person name="Brown T."/>
            <person name="Cohen L."/>
        </authorList>
    </citation>
    <scope>NUCLEOTIDE SEQUENCE</scope>
    <source>
        <strain evidence="2">UTEX LB 2760</strain>
    </source>
</reference>
<proteinExistence type="predicted"/>
<sequence length="104" mass="11192">MMILLFGIKLIVMPSCTALIGSEAVGSRKMESYGNPGATSSTFLRMPRYKSLTRLVSFTRGTEHSASLLAFGACPLSRANVVFSATNEVKSLTLVESKDIVSRS</sequence>
<name>A0A7S0BRI3_9RHOD</name>
<evidence type="ECO:0000313" key="2">
    <source>
        <dbReference type="EMBL" id="CAD8401376.1"/>
    </source>
</evidence>
<feature type="signal peptide" evidence="1">
    <location>
        <begin position="1"/>
        <end position="18"/>
    </location>
</feature>
<evidence type="ECO:0008006" key="3">
    <source>
        <dbReference type="Google" id="ProtNLM"/>
    </source>
</evidence>
<dbReference type="AlphaFoldDB" id="A0A7S0BRI3"/>
<feature type="chain" id="PRO_5031562011" description="Secreted protein" evidence="1">
    <location>
        <begin position="19"/>
        <end position="104"/>
    </location>
</feature>
<evidence type="ECO:0000256" key="1">
    <source>
        <dbReference type="SAM" id="SignalP"/>
    </source>
</evidence>